<keyword evidence="4 5" id="KW-0274">FAD</keyword>
<evidence type="ECO:0000256" key="2">
    <source>
        <dbReference type="ARBA" id="ARBA00009347"/>
    </source>
</evidence>
<evidence type="ECO:0008006" key="11">
    <source>
        <dbReference type="Google" id="ProtNLM"/>
    </source>
</evidence>
<keyword evidence="5" id="KW-0560">Oxidoreductase</keyword>
<evidence type="ECO:0000256" key="3">
    <source>
        <dbReference type="ARBA" id="ARBA00022630"/>
    </source>
</evidence>
<dbReference type="Pfam" id="PF02770">
    <property type="entry name" value="Acyl-CoA_dh_M"/>
    <property type="match status" value="1"/>
</dbReference>
<dbReference type="InterPro" id="IPR036250">
    <property type="entry name" value="AcylCo_DH-like_C"/>
</dbReference>
<dbReference type="Gene3D" id="2.40.110.10">
    <property type="entry name" value="Butyryl-CoA Dehydrogenase, subunit A, domain 2"/>
    <property type="match status" value="1"/>
</dbReference>
<evidence type="ECO:0000259" key="7">
    <source>
        <dbReference type="Pfam" id="PF02770"/>
    </source>
</evidence>
<evidence type="ECO:0000259" key="6">
    <source>
        <dbReference type="Pfam" id="PF00441"/>
    </source>
</evidence>
<comment type="similarity">
    <text evidence="2 5">Belongs to the acyl-CoA dehydrogenase family.</text>
</comment>
<comment type="cofactor">
    <cofactor evidence="1 5">
        <name>FAD</name>
        <dbReference type="ChEBI" id="CHEBI:57692"/>
    </cofactor>
</comment>
<dbReference type="Gene3D" id="1.10.540.10">
    <property type="entry name" value="Acyl-CoA dehydrogenase/oxidase, N-terminal domain"/>
    <property type="match status" value="1"/>
</dbReference>
<dbReference type="Proteomes" id="UP000217676">
    <property type="component" value="Chromosome"/>
</dbReference>
<dbReference type="RefSeq" id="WP_359872336.1">
    <property type="nucleotide sequence ID" value="NZ_JBEYHT010000002.1"/>
</dbReference>
<dbReference type="InterPro" id="IPR009075">
    <property type="entry name" value="AcylCo_DH/oxidase_C"/>
</dbReference>
<dbReference type="EMBL" id="AP017424">
    <property type="protein sequence ID" value="BAU86645.1"/>
    <property type="molecule type" value="Genomic_DNA"/>
</dbReference>
<dbReference type="InterPro" id="IPR006091">
    <property type="entry name" value="Acyl-CoA_Oxase/DH_mid-dom"/>
</dbReference>
<feature type="domain" description="Acyl-CoA dehydrogenase/oxidase C-terminal" evidence="6">
    <location>
        <begin position="234"/>
        <end position="385"/>
    </location>
</feature>
<evidence type="ECO:0000256" key="4">
    <source>
        <dbReference type="ARBA" id="ARBA00022827"/>
    </source>
</evidence>
<dbReference type="PANTHER" id="PTHR43884:SF19">
    <property type="entry name" value="ACYL-COA DEHYDROGENASE FADE4-RELATED"/>
    <property type="match status" value="1"/>
</dbReference>
<evidence type="ECO:0000259" key="8">
    <source>
        <dbReference type="Pfam" id="PF02771"/>
    </source>
</evidence>
<sequence length="574" mass="61393">MTLEHARPTLDIVASLEQLLGDPVDGEGPFSFAAIVPAEERDELPVGAKKLLSDWGFADFLVPEGDGGRLRNLESALLLTRTLARRNLTFSVLFGSTLLGATPVWLWGTDEQRASVAAGLAAGAMACFGISERDHGSDLAASGTTAVSDGDEIVLNGEKWPVGNATRSRFVSVLAQHDGRGLSLFLVDKERLADGAWTNTPFVKGAGLRGHDLSGITFHDARVPRSALVGRPYRGLASVLKTLQITRTAIGAMSLGTMDSALRIGMRYANERVLYGSPVKEIPVVREHLVGAHLDLLIAECVALPVARALSVVPSRMSLWSSVVKYLVPVMGEEVLDHMGKVLGGRGYLREGVASGALQKLRRDHAITTVFEGTTHVNLHSIATQLPTVAAVADRPVEDGREVLRALFDWSREAPVWSPSGDALQLTNAAQDEITRGWTEAVEEAAAVAKERLDEGSAAGLSLVLAELTAHREALYAEVTGAGRTPDSVAASRAAARHCVLHAAASCLYAWLYGGDREGSAVRGDGWLILALQRLVQRLEPGRLLDGRHQDEFVSCMESALAKGEDFSLFPTVS</sequence>
<dbReference type="SUPFAM" id="SSF56645">
    <property type="entry name" value="Acyl-CoA dehydrogenase NM domain-like"/>
    <property type="match status" value="1"/>
</dbReference>
<dbReference type="SUPFAM" id="SSF47203">
    <property type="entry name" value="Acyl-CoA dehydrogenase C-terminal domain-like"/>
    <property type="match status" value="1"/>
</dbReference>
<dbReference type="InterPro" id="IPR009100">
    <property type="entry name" value="AcylCoA_DH/oxidase_NM_dom_sf"/>
</dbReference>
<dbReference type="Gene3D" id="1.20.140.10">
    <property type="entry name" value="Butyryl-CoA Dehydrogenase, subunit A, domain 3"/>
    <property type="match status" value="1"/>
</dbReference>
<feature type="domain" description="Acyl-CoA dehydrogenase/oxidase N-terminal" evidence="8">
    <location>
        <begin position="39"/>
        <end position="123"/>
    </location>
</feature>
<feature type="domain" description="Acyl-CoA oxidase/dehydrogenase middle" evidence="7">
    <location>
        <begin position="127"/>
        <end position="220"/>
    </location>
</feature>
<evidence type="ECO:0000313" key="9">
    <source>
        <dbReference type="EMBL" id="BAU86645.1"/>
    </source>
</evidence>
<name>A0A160P6G5_STRLU</name>
<dbReference type="Pfam" id="PF00441">
    <property type="entry name" value="Acyl-CoA_dh_1"/>
    <property type="match status" value="1"/>
</dbReference>
<evidence type="ECO:0000256" key="5">
    <source>
        <dbReference type="RuleBase" id="RU362125"/>
    </source>
</evidence>
<dbReference type="PANTHER" id="PTHR43884">
    <property type="entry name" value="ACYL-COA DEHYDROGENASE"/>
    <property type="match status" value="1"/>
</dbReference>
<evidence type="ECO:0000256" key="1">
    <source>
        <dbReference type="ARBA" id="ARBA00001974"/>
    </source>
</evidence>
<dbReference type="GO" id="GO:0005886">
    <property type="term" value="C:plasma membrane"/>
    <property type="evidence" value="ECO:0007669"/>
    <property type="project" value="TreeGrafter"/>
</dbReference>
<gene>
    <name evidence="9" type="ORF">SLA_5776</name>
</gene>
<dbReference type="InterPro" id="IPR013786">
    <property type="entry name" value="AcylCoA_DH/ox_N"/>
</dbReference>
<evidence type="ECO:0000313" key="10">
    <source>
        <dbReference type="Proteomes" id="UP000217676"/>
    </source>
</evidence>
<accession>A0A160P6G5</accession>
<dbReference type="InterPro" id="IPR046373">
    <property type="entry name" value="Acyl-CoA_Oxase/DH_mid-dom_sf"/>
</dbReference>
<dbReference type="CDD" id="cd00567">
    <property type="entry name" value="ACAD"/>
    <property type="match status" value="1"/>
</dbReference>
<dbReference type="GO" id="GO:0003995">
    <property type="term" value="F:acyl-CoA dehydrogenase activity"/>
    <property type="evidence" value="ECO:0007669"/>
    <property type="project" value="TreeGrafter"/>
</dbReference>
<proteinExistence type="inferred from homology"/>
<protein>
    <recommendedName>
        <fullName evidence="11">Acyl-CoA dehydrogenase</fullName>
    </recommendedName>
</protein>
<dbReference type="KEGG" id="slau:SLA_5776"/>
<organism evidence="9 10">
    <name type="scientific">Streptomyces laurentii</name>
    <dbReference type="NCBI Taxonomy" id="39478"/>
    <lineage>
        <taxon>Bacteria</taxon>
        <taxon>Bacillati</taxon>
        <taxon>Actinomycetota</taxon>
        <taxon>Actinomycetes</taxon>
        <taxon>Kitasatosporales</taxon>
        <taxon>Streptomycetaceae</taxon>
        <taxon>Streptomyces</taxon>
    </lineage>
</organism>
<reference evidence="9 10" key="1">
    <citation type="journal article" date="2016" name="Genome Announc.">
        <title>Complete Genome Sequence of Thiostrepton-Producing Streptomyces laurentii ATCC 31255.</title>
        <authorList>
            <person name="Doi K."/>
            <person name="Fujino Y."/>
            <person name="Nagayoshi Y."/>
            <person name="Ohshima T."/>
            <person name="Ogata S."/>
        </authorList>
    </citation>
    <scope>NUCLEOTIDE SEQUENCE [LARGE SCALE GENOMIC DNA]</scope>
    <source>
        <strain evidence="9 10">ATCC 31255</strain>
    </source>
</reference>
<keyword evidence="3 5" id="KW-0285">Flavoprotein</keyword>
<keyword evidence="10" id="KW-1185">Reference proteome</keyword>
<dbReference type="InterPro" id="IPR037069">
    <property type="entry name" value="AcylCoA_DH/ox_N_sf"/>
</dbReference>
<dbReference type="Pfam" id="PF02771">
    <property type="entry name" value="Acyl-CoA_dh_N"/>
    <property type="match status" value="1"/>
</dbReference>
<dbReference type="GO" id="GO:0050660">
    <property type="term" value="F:flavin adenine dinucleotide binding"/>
    <property type="evidence" value="ECO:0007669"/>
    <property type="project" value="InterPro"/>
</dbReference>
<dbReference type="AlphaFoldDB" id="A0A160P6G5"/>